<sequence>MHFSLMFYESPEDFAARKDPARQEEYLAGWSHYVHALRESGIVVSGFGLHAPETAATLLRRDGDMFVQDGPFTETKEQLGGLFVIDVPDLDTALEWAARAPVNAVEVRQNLPSLK</sequence>
<comment type="similarity">
    <text evidence="1">Belongs to the YciI family.</text>
</comment>
<protein>
    <submittedName>
        <fullName evidence="3">YciI family protein</fullName>
    </submittedName>
</protein>
<gene>
    <name evidence="3" type="ORF">E0485_08475</name>
</gene>
<name>A0A4V2WP62_9BACL</name>
<evidence type="ECO:0000256" key="1">
    <source>
        <dbReference type="ARBA" id="ARBA00007689"/>
    </source>
</evidence>
<dbReference type="RefSeq" id="WP_132417564.1">
    <property type="nucleotide sequence ID" value="NZ_SKFG01000006.1"/>
</dbReference>
<evidence type="ECO:0000313" key="3">
    <source>
        <dbReference type="EMBL" id="TCZ78152.1"/>
    </source>
</evidence>
<evidence type="ECO:0000313" key="4">
    <source>
        <dbReference type="Proteomes" id="UP000295418"/>
    </source>
</evidence>
<dbReference type="PANTHER" id="PTHR35174:SF3">
    <property type="entry name" value="BLL7171 PROTEIN"/>
    <property type="match status" value="1"/>
</dbReference>
<reference evidence="3 4" key="1">
    <citation type="submission" date="2019-03" db="EMBL/GenBank/DDBJ databases">
        <authorList>
            <person name="Kim M.K.M."/>
        </authorList>
    </citation>
    <scope>NUCLEOTIDE SEQUENCE [LARGE SCALE GENOMIC DNA]</scope>
    <source>
        <strain evidence="3 4">18JY21-1</strain>
    </source>
</reference>
<dbReference type="Pfam" id="PF03795">
    <property type="entry name" value="YCII"/>
    <property type="match status" value="1"/>
</dbReference>
<keyword evidence="4" id="KW-1185">Reference proteome</keyword>
<dbReference type="InterPro" id="IPR011008">
    <property type="entry name" value="Dimeric_a/b-barrel"/>
</dbReference>
<dbReference type="AlphaFoldDB" id="A0A4V2WP62"/>
<evidence type="ECO:0000259" key="2">
    <source>
        <dbReference type="Pfam" id="PF03795"/>
    </source>
</evidence>
<dbReference type="Gene3D" id="3.30.70.1060">
    <property type="entry name" value="Dimeric alpha+beta barrel"/>
    <property type="match status" value="1"/>
</dbReference>
<dbReference type="EMBL" id="SKFG01000006">
    <property type="protein sequence ID" value="TCZ78152.1"/>
    <property type="molecule type" value="Genomic_DNA"/>
</dbReference>
<dbReference type="InterPro" id="IPR005545">
    <property type="entry name" value="YCII"/>
</dbReference>
<feature type="domain" description="YCII-related" evidence="2">
    <location>
        <begin position="1"/>
        <end position="102"/>
    </location>
</feature>
<proteinExistence type="inferred from homology"/>
<dbReference type="OrthoDB" id="9807535at2"/>
<organism evidence="3 4">
    <name type="scientific">Paenibacillus albiflavus</name>
    <dbReference type="NCBI Taxonomy" id="2545760"/>
    <lineage>
        <taxon>Bacteria</taxon>
        <taxon>Bacillati</taxon>
        <taxon>Bacillota</taxon>
        <taxon>Bacilli</taxon>
        <taxon>Bacillales</taxon>
        <taxon>Paenibacillaceae</taxon>
        <taxon>Paenibacillus</taxon>
    </lineage>
</organism>
<dbReference type="SUPFAM" id="SSF54909">
    <property type="entry name" value="Dimeric alpha+beta barrel"/>
    <property type="match status" value="1"/>
</dbReference>
<accession>A0A4V2WP62</accession>
<dbReference type="PANTHER" id="PTHR35174">
    <property type="entry name" value="BLL7171 PROTEIN-RELATED"/>
    <property type="match status" value="1"/>
</dbReference>
<dbReference type="Proteomes" id="UP000295418">
    <property type="component" value="Unassembled WGS sequence"/>
</dbReference>
<comment type="caution">
    <text evidence="3">The sequence shown here is derived from an EMBL/GenBank/DDBJ whole genome shotgun (WGS) entry which is preliminary data.</text>
</comment>